<dbReference type="Pfam" id="PF24876">
    <property type="entry name" value="PA4575"/>
    <property type="match status" value="1"/>
</dbReference>
<gene>
    <name evidence="1" type="ORF">SAMN05216203_3127</name>
</gene>
<dbReference type="Proteomes" id="UP000198644">
    <property type="component" value="Unassembled WGS sequence"/>
</dbReference>
<accession>A0A1I6JPJ5</accession>
<evidence type="ECO:0000313" key="2">
    <source>
        <dbReference type="Proteomes" id="UP000198644"/>
    </source>
</evidence>
<keyword evidence="2" id="KW-1185">Reference proteome</keyword>
<proteinExistence type="predicted"/>
<dbReference type="AlphaFoldDB" id="A0A1I6JPJ5"/>
<protein>
    <recommendedName>
        <fullName evidence="3">WGR domain-containing protein</fullName>
    </recommendedName>
</protein>
<reference evidence="1 2" key="1">
    <citation type="submission" date="2016-10" db="EMBL/GenBank/DDBJ databases">
        <authorList>
            <person name="de Groot N.N."/>
        </authorList>
    </citation>
    <scope>NUCLEOTIDE SEQUENCE [LARGE SCALE GENOMIC DNA]</scope>
    <source>
        <strain evidence="1 2">CGMCC 1.9167</strain>
    </source>
</reference>
<evidence type="ECO:0008006" key="3">
    <source>
        <dbReference type="Google" id="ProtNLM"/>
    </source>
</evidence>
<dbReference type="EMBL" id="FOYW01000003">
    <property type="protein sequence ID" value="SFR80912.1"/>
    <property type="molecule type" value="Genomic_DNA"/>
</dbReference>
<organism evidence="1 2">
    <name type="scientific">Marinobacter daqiaonensis</name>
    <dbReference type="NCBI Taxonomy" id="650891"/>
    <lineage>
        <taxon>Bacteria</taxon>
        <taxon>Pseudomonadati</taxon>
        <taxon>Pseudomonadota</taxon>
        <taxon>Gammaproteobacteria</taxon>
        <taxon>Pseudomonadales</taxon>
        <taxon>Marinobacteraceae</taxon>
        <taxon>Marinobacter</taxon>
    </lineage>
</organism>
<dbReference type="RefSeq" id="WP_092015283.1">
    <property type="nucleotide sequence ID" value="NZ_FOYW01000003.1"/>
</dbReference>
<name>A0A1I6JPJ5_9GAMM</name>
<dbReference type="STRING" id="650891.SAMN05216203_3127"/>
<evidence type="ECO:0000313" key="1">
    <source>
        <dbReference type="EMBL" id="SFR80912.1"/>
    </source>
</evidence>
<dbReference type="OrthoDB" id="6366465at2"/>
<sequence length="123" mass="13947">MKLHYFHGRSPLRSLVLTLDHRRVELHVKKVDSDVWSLVAMIGSEQGHPDTSRCQGPYRSQEKAEAALRSATGSLLEKGYEPRRDMTPQWSVCAQRMARDIREQGKANSGQYVFDSGLFEPSS</sequence>
<dbReference type="InterPro" id="IPR056903">
    <property type="entry name" value="PA4575-like"/>
</dbReference>